<name>K7ZY02_9ENTR</name>
<reference evidence="1" key="1">
    <citation type="submission" date="2012-07" db="EMBL/GenBank/DDBJ databases">
        <authorList>
            <person name="Cummings C."/>
        </authorList>
    </citation>
    <scope>NUCLEOTIDE SEQUENCE</scope>
    <source>
        <strain evidence="1">1330</strain>
    </source>
</reference>
<organism evidence="1 2">
    <name type="scientific">Cronobacter condimenti 1330</name>
    <dbReference type="NCBI Taxonomy" id="1073999"/>
    <lineage>
        <taxon>Bacteria</taxon>
        <taxon>Pseudomonadati</taxon>
        <taxon>Pseudomonadota</taxon>
        <taxon>Gammaproteobacteria</taxon>
        <taxon>Enterobacterales</taxon>
        <taxon>Enterobacteriaceae</taxon>
        <taxon>Cronobacter</taxon>
    </lineage>
</organism>
<protein>
    <submittedName>
        <fullName evidence="1">Uncharacterized protein</fullName>
    </submittedName>
</protein>
<sequence>MQPRGSALKNPPVFITIRGQITAAINNSPLCALTQILL</sequence>
<gene>
    <name evidence="1" type="ORF">BN137_588</name>
</gene>
<accession>K7ZY02</accession>
<proteinExistence type="predicted"/>
<dbReference type="EMBL" id="CAKW01000021">
    <property type="protein sequence ID" value="CCJ71251.1"/>
    <property type="molecule type" value="Genomic_DNA"/>
</dbReference>
<comment type="caution">
    <text evidence="1">The sequence shown here is derived from an EMBL/GenBank/DDBJ whole genome shotgun (WGS) entry which is preliminary data.</text>
</comment>
<dbReference type="Proteomes" id="UP000009340">
    <property type="component" value="Unassembled WGS sequence"/>
</dbReference>
<evidence type="ECO:0000313" key="2">
    <source>
        <dbReference type="Proteomes" id="UP000009340"/>
    </source>
</evidence>
<evidence type="ECO:0000313" key="1">
    <source>
        <dbReference type="EMBL" id="CCJ71251.1"/>
    </source>
</evidence>
<dbReference type="AlphaFoldDB" id="K7ZY02"/>